<dbReference type="PANTHER" id="PTHR19297:SF185">
    <property type="entry name" value="BETA-1,3-GALACTOSYL-O-GLYCOSYL-GLYCOPROTEIN BETA-1,6-N-ACETYLGLUCOSAMINYLTRANSFERASE 3"/>
    <property type="match status" value="1"/>
</dbReference>
<dbReference type="AlphaFoldDB" id="A0AA85JQ73"/>
<keyword evidence="3" id="KW-0328">Glycosyltransferase</keyword>
<keyword evidence="9" id="KW-0325">Glycoprotein</keyword>
<name>A0AA85JQ73_TRIRE</name>
<reference evidence="13" key="2">
    <citation type="submission" date="2023-11" db="UniProtKB">
        <authorList>
            <consortium name="WormBaseParasite"/>
        </authorList>
    </citation>
    <scope>IDENTIFICATION</scope>
</reference>
<dbReference type="PANTHER" id="PTHR19297">
    <property type="entry name" value="GLYCOSYLTRANSFERASE 14 FAMILY MEMBER"/>
    <property type="match status" value="1"/>
</dbReference>
<dbReference type="InterPro" id="IPR003406">
    <property type="entry name" value="Glyco_trans_14"/>
</dbReference>
<dbReference type="Proteomes" id="UP000050795">
    <property type="component" value="Unassembled WGS sequence"/>
</dbReference>
<dbReference type="WBParaSite" id="TREG1_34160.1">
    <property type="protein sequence ID" value="TREG1_34160.1"/>
    <property type="gene ID" value="TREG1_34160"/>
</dbReference>
<keyword evidence="12" id="KW-1185">Reference proteome</keyword>
<organism evidence="12 13">
    <name type="scientific">Trichobilharzia regenti</name>
    <name type="common">Nasal bird schistosome</name>
    <dbReference type="NCBI Taxonomy" id="157069"/>
    <lineage>
        <taxon>Eukaryota</taxon>
        <taxon>Metazoa</taxon>
        <taxon>Spiralia</taxon>
        <taxon>Lophotrochozoa</taxon>
        <taxon>Platyhelminthes</taxon>
        <taxon>Trematoda</taxon>
        <taxon>Digenea</taxon>
        <taxon>Strigeidida</taxon>
        <taxon>Schistosomatoidea</taxon>
        <taxon>Schistosomatidae</taxon>
        <taxon>Trichobilharzia</taxon>
    </lineage>
</organism>
<evidence type="ECO:0000256" key="10">
    <source>
        <dbReference type="ARBA" id="ARBA00038150"/>
    </source>
</evidence>
<feature type="transmembrane region" description="Helical" evidence="11">
    <location>
        <begin position="21"/>
        <end position="40"/>
    </location>
</feature>
<evidence type="ECO:0000256" key="3">
    <source>
        <dbReference type="ARBA" id="ARBA00022676"/>
    </source>
</evidence>
<keyword evidence="5 11" id="KW-0812">Transmembrane</keyword>
<evidence type="ECO:0000313" key="12">
    <source>
        <dbReference type="Proteomes" id="UP000050795"/>
    </source>
</evidence>
<evidence type="ECO:0000256" key="7">
    <source>
        <dbReference type="ARBA" id="ARBA00022989"/>
    </source>
</evidence>
<keyword evidence="4" id="KW-0808">Transferase</keyword>
<evidence type="ECO:0000256" key="2">
    <source>
        <dbReference type="ARBA" id="ARBA00004922"/>
    </source>
</evidence>
<evidence type="ECO:0000256" key="4">
    <source>
        <dbReference type="ARBA" id="ARBA00022679"/>
    </source>
</evidence>
<comment type="subcellular location">
    <subcellularLocation>
        <location evidence="1">Membrane</location>
        <topology evidence="1">Single-pass type II membrane protein</topology>
    </subcellularLocation>
</comment>
<comment type="similarity">
    <text evidence="10">Belongs to the glycosyltransferase 14 family.</text>
</comment>
<evidence type="ECO:0000256" key="5">
    <source>
        <dbReference type="ARBA" id="ARBA00022692"/>
    </source>
</evidence>
<dbReference type="GO" id="GO:0016020">
    <property type="term" value="C:membrane"/>
    <property type="evidence" value="ECO:0007669"/>
    <property type="project" value="UniProtKB-SubCell"/>
</dbReference>
<protein>
    <submittedName>
        <fullName evidence="13">Beta-1,3-galactosyl-O-glycosyl-glycoprotein beta-1,6-N-acetylglucosaminyltransferase 3-like</fullName>
    </submittedName>
</protein>
<accession>A0AA85JQ73</accession>
<sequence length="431" mass="49990">MQSLQCNKLSCIHHQLALARRIFLGSCLIVAIILLHRLIFPVNEYKGFKIQFPVKNQYNGVNSVCENLFENRSHVYTEGIQSTWSGRPLNLTNPSECEEFKLYDGYTVHPSVEEEQFPLAFSLAVHDNIKQVSRLLRLIHRQHNLYCIHVDSKSPQSFYNEVLALAKCFGPNVMVVKRSESIDVQWGYYSILEVFLLCADKLMNKNEYKWKYILNVSGQELPLRTNWELVAALKAINGSNIVECLGPRHNPSRWPVKKLSFPIVWSKGSFYMALKREFVHFYQTDPKAKEILDAMKSEKNLQKHPDELFFSTLSYNPQLGAPGASNLLPTNDSLHTRSAFASRYVTWGIKSCLSGRVRRGVCIIGVMHLPYIPKRMEFFVNKFLEDFQPIAYDCTEYYIMRKTIKEMQTQQIDPNFDISFYSRLYQAKSHI</sequence>
<evidence type="ECO:0000256" key="6">
    <source>
        <dbReference type="ARBA" id="ARBA00022968"/>
    </source>
</evidence>
<dbReference type="Pfam" id="PF02485">
    <property type="entry name" value="Branch"/>
    <property type="match status" value="1"/>
</dbReference>
<evidence type="ECO:0000256" key="1">
    <source>
        <dbReference type="ARBA" id="ARBA00004606"/>
    </source>
</evidence>
<evidence type="ECO:0000256" key="11">
    <source>
        <dbReference type="SAM" id="Phobius"/>
    </source>
</evidence>
<comment type="pathway">
    <text evidence="2">Protein modification; protein glycosylation.</text>
</comment>
<reference evidence="12" key="1">
    <citation type="submission" date="2022-06" db="EMBL/GenBank/DDBJ databases">
        <authorList>
            <person name="Berger JAMES D."/>
            <person name="Berger JAMES D."/>
        </authorList>
    </citation>
    <scope>NUCLEOTIDE SEQUENCE [LARGE SCALE GENOMIC DNA]</scope>
</reference>
<keyword evidence="6" id="KW-0735">Signal-anchor</keyword>
<keyword evidence="7 11" id="KW-1133">Transmembrane helix</keyword>
<evidence type="ECO:0000256" key="8">
    <source>
        <dbReference type="ARBA" id="ARBA00023136"/>
    </source>
</evidence>
<evidence type="ECO:0000313" key="13">
    <source>
        <dbReference type="WBParaSite" id="TREG1_34160.1"/>
    </source>
</evidence>
<evidence type="ECO:0000256" key="9">
    <source>
        <dbReference type="ARBA" id="ARBA00023180"/>
    </source>
</evidence>
<keyword evidence="8 11" id="KW-0472">Membrane</keyword>
<dbReference type="GO" id="GO:0008375">
    <property type="term" value="F:acetylglucosaminyltransferase activity"/>
    <property type="evidence" value="ECO:0007669"/>
    <property type="project" value="TreeGrafter"/>
</dbReference>
<proteinExistence type="inferred from homology"/>